<gene>
    <name evidence="11" type="ORF">EDS130_LOCUS12737</name>
    <name evidence="12" type="ORF">XAT740_LOCUS34740</name>
</gene>
<proteinExistence type="predicted"/>
<dbReference type="Proteomes" id="UP000663852">
    <property type="component" value="Unassembled WGS sequence"/>
</dbReference>
<dbReference type="PROSITE" id="PS50262">
    <property type="entry name" value="G_PROTEIN_RECEP_F1_2"/>
    <property type="match status" value="1"/>
</dbReference>
<evidence type="ECO:0000256" key="8">
    <source>
        <dbReference type="ARBA" id="ARBA00023224"/>
    </source>
</evidence>
<dbReference type="PANTHER" id="PTHR24229:SF40">
    <property type="entry name" value="ALLATOSTATIN C RECEPTOR 1-RELATED"/>
    <property type="match status" value="1"/>
</dbReference>
<evidence type="ECO:0000256" key="4">
    <source>
        <dbReference type="ARBA" id="ARBA00022989"/>
    </source>
</evidence>
<feature type="transmembrane region" description="Helical" evidence="9">
    <location>
        <begin position="181"/>
        <end position="205"/>
    </location>
</feature>
<evidence type="ECO:0000256" key="2">
    <source>
        <dbReference type="ARBA" id="ARBA00022475"/>
    </source>
</evidence>
<dbReference type="GO" id="GO:0007218">
    <property type="term" value="P:neuropeptide signaling pathway"/>
    <property type="evidence" value="ECO:0007669"/>
    <property type="project" value="TreeGrafter"/>
</dbReference>
<organism evidence="11 14">
    <name type="scientific">Adineta ricciae</name>
    <name type="common">Rotifer</name>
    <dbReference type="NCBI Taxonomy" id="249248"/>
    <lineage>
        <taxon>Eukaryota</taxon>
        <taxon>Metazoa</taxon>
        <taxon>Spiralia</taxon>
        <taxon>Gnathifera</taxon>
        <taxon>Rotifera</taxon>
        <taxon>Eurotatoria</taxon>
        <taxon>Bdelloidea</taxon>
        <taxon>Adinetida</taxon>
        <taxon>Adinetidae</taxon>
        <taxon>Adineta</taxon>
    </lineage>
</organism>
<keyword evidence="8" id="KW-0807">Transducer</keyword>
<dbReference type="Gene3D" id="1.20.1070.10">
    <property type="entry name" value="Rhodopsin 7-helix transmembrane proteins"/>
    <property type="match status" value="1"/>
</dbReference>
<evidence type="ECO:0000256" key="9">
    <source>
        <dbReference type="SAM" id="Phobius"/>
    </source>
</evidence>
<dbReference type="SUPFAM" id="SSF81321">
    <property type="entry name" value="Family A G protein-coupled receptor-like"/>
    <property type="match status" value="1"/>
</dbReference>
<dbReference type="EMBL" id="CAJNOJ010000049">
    <property type="protein sequence ID" value="CAF0958785.1"/>
    <property type="molecule type" value="Genomic_DNA"/>
</dbReference>
<evidence type="ECO:0000256" key="5">
    <source>
        <dbReference type="ARBA" id="ARBA00023040"/>
    </source>
</evidence>
<feature type="domain" description="G-protein coupled receptors family 1 profile" evidence="10">
    <location>
        <begin position="31"/>
        <end position="281"/>
    </location>
</feature>
<accession>A0A814DY86</accession>
<feature type="transmembrane region" description="Helical" evidence="9">
    <location>
        <begin position="94"/>
        <end position="113"/>
    </location>
</feature>
<keyword evidence="6 9" id="KW-0472">Membrane</keyword>
<evidence type="ECO:0000313" key="14">
    <source>
        <dbReference type="Proteomes" id="UP000663852"/>
    </source>
</evidence>
<feature type="transmembrane region" description="Helical" evidence="9">
    <location>
        <begin position="52"/>
        <end position="74"/>
    </location>
</feature>
<dbReference type="Proteomes" id="UP000663828">
    <property type="component" value="Unassembled WGS sequence"/>
</dbReference>
<evidence type="ECO:0000256" key="3">
    <source>
        <dbReference type="ARBA" id="ARBA00022692"/>
    </source>
</evidence>
<feature type="transmembrane region" description="Helical" evidence="9">
    <location>
        <begin position="267"/>
        <end position="290"/>
    </location>
</feature>
<feature type="transmembrane region" description="Helical" evidence="9">
    <location>
        <begin position="133"/>
        <end position="156"/>
    </location>
</feature>
<dbReference type="GO" id="GO:0043005">
    <property type="term" value="C:neuron projection"/>
    <property type="evidence" value="ECO:0007669"/>
    <property type="project" value="TreeGrafter"/>
</dbReference>
<keyword evidence="7" id="KW-0675">Receptor</keyword>
<protein>
    <recommendedName>
        <fullName evidence="10">G-protein coupled receptors family 1 profile domain-containing protein</fullName>
    </recommendedName>
</protein>
<dbReference type="Pfam" id="PF00001">
    <property type="entry name" value="7tm_1"/>
    <property type="match status" value="1"/>
</dbReference>
<dbReference type="InterPro" id="IPR000276">
    <property type="entry name" value="GPCR_Rhodpsn"/>
</dbReference>
<sequence length="668" mass="76328">MSSELTTLLALIGTKTVIYVGSITFVIGIIGGLLNIIVFLSLKTFRLSPCGFYLLIMSIANIGEMISGLLSRILNAAFDIDWSLTSLFYCKVRLYSYQVCALTSLTCICLASIDQYVSTCSRPQWQRWSNIKVAHRLCGIFTLIWIGQNIPAIIYYDHVVSRSTGRVSCTLTNSVYHQFTVYVVTIILGRVLPITITVIFGFLSYRNVQRIAYRSMPMVRRELDKQLTKMVLVQIAFGFFTLTPYMIVYLLLQIPSLSPDPVYSASLQLALSLTTVVLYIYFASPFGIFLCSSSRFRRQLVYVLFQIYFKNLRERGGHLLRRNKMTHVQENSERSDFYWQSYSSPIPLMSVSVPPTAFSSRLPSSCQTSVSEPICSSPTAPTSIITDDISLTSTVLHQIDISKYYFAHVIKVPHGTNLLASNNQTTTLCVNSVDNIIHLITPTGYNIRSLRWPDPREKVEHLFWCDITQSYLVATSKSLCTLQYNTNQSLRIEKSLDLPSKPFSTSNLIACNSYRLYIYNQSIDIYTLQLNHLHTKQLPKELTQHEMKALTCSDSYLIFHYEHLTNKFAVLDSTTLTIKYQFELSYRDISSLHCLDENTLTFIGVRKDGENRVVLYQFSDDEECEAQPMVMEKSINEEYQTVQLLPNCHDLIILNVDSSRVQYLKYRS</sequence>
<dbReference type="OrthoDB" id="9989319at2759"/>
<evidence type="ECO:0000313" key="12">
    <source>
        <dbReference type="EMBL" id="CAF1412334.1"/>
    </source>
</evidence>
<keyword evidence="13" id="KW-1185">Reference proteome</keyword>
<evidence type="ECO:0000256" key="7">
    <source>
        <dbReference type="ARBA" id="ARBA00023170"/>
    </source>
</evidence>
<comment type="caution">
    <text evidence="11">The sequence shown here is derived from an EMBL/GenBank/DDBJ whole genome shotgun (WGS) entry which is preliminary data.</text>
</comment>
<dbReference type="AlphaFoldDB" id="A0A814DY86"/>
<keyword evidence="3 9" id="KW-0812">Transmembrane</keyword>
<dbReference type="GO" id="GO:0004930">
    <property type="term" value="F:G protein-coupled receptor activity"/>
    <property type="evidence" value="ECO:0007669"/>
    <property type="project" value="UniProtKB-KW"/>
</dbReference>
<evidence type="ECO:0000313" key="13">
    <source>
        <dbReference type="Proteomes" id="UP000663828"/>
    </source>
</evidence>
<evidence type="ECO:0000256" key="1">
    <source>
        <dbReference type="ARBA" id="ARBA00004651"/>
    </source>
</evidence>
<dbReference type="GO" id="GO:0042923">
    <property type="term" value="F:neuropeptide binding"/>
    <property type="evidence" value="ECO:0007669"/>
    <property type="project" value="TreeGrafter"/>
</dbReference>
<dbReference type="GO" id="GO:0005886">
    <property type="term" value="C:plasma membrane"/>
    <property type="evidence" value="ECO:0007669"/>
    <property type="project" value="UniProtKB-SubCell"/>
</dbReference>
<evidence type="ECO:0000259" key="10">
    <source>
        <dbReference type="PROSITE" id="PS50262"/>
    </source>
</evidence>
<name>A0A814DY86_ADIRI</name>
<feature type="transmembrane region" description="Helical" evidence="9">
    <location>
        <begin position="226"/>
        <end position="247"/>
    </location>
</feature>
<evidence type="ECO:0000256" key="6">
    <source>
        <dbReference type="ARBA" id="ARBA00023136"/>
    </source>
</evidence>
<reference evidence="11" key="1">
    <citation type="submission" date="2021-02" db="EMBL/GenBank/DDBJ databases">
        <authorList>
            <person name="Nowell W R."/>
        </authorList>
    </citation>
    <scope>NUCLEOTIDE SEQUENCE</scope>
</reference>
<keyword evidence="2" id="KW-1003">Cell membrane</keyword>
<keyword evidence="4 9" id="KW-1133">Transmembrane helix</keyword>
<feature type="transmembrane region" description="Helical" evidence="9">
    <location>
        <begin position="17"/>
        <end position="40"/>
    </location>
</feature>
<dbReference type="EMBL" id="CAJNOR010003423">
    <property type="protein sequence ID" value="CAF1412334.1"/>
    <property type="molecule type" value="Genomic_DNA"/>
</dbReference>
<comment type="subcellular location">
    <subcellularLocation>
        <location evidence="1">Cell membrane</location>
        <topology evidence="1">Multi-pass membrane protein</topology>
    </subcellularLocation>
</comment>
<evidence type="ECO:0000313" key="11">
    <source>
        <dbReference type="EMBL" id="CAF0958785.1"/>
    </source>
</evidence>
<dbReference type="InterPro" id="IPR017452">
    <property type="entry name" value="GPCR_Rhodpsn_7TM"/>
</dbReference>
<keyword evidence="5" id="KW-0297">G-protein coupled receptor</keyword>
<dbReference type="PANTHER" id="PTHR24229">
    <property type="entry name" value="NEUROPEPTIDES RECEPTOR"/>
    <property type="match status" value="1"/>
</dbReference>